<dbReference type="InterPro" id="IPR050232">
    <property type="entry name" value="FBL13/AtMIF1-like"/>
</dbReference>
<feature type="domain" description="F-box/LRR-repeat protein 15/At3g58940/PEG3-like LRR" evidence="2">
    <location>
        <begin position="8"/>
        <end position="151"/>
    </location>
</feature>
<name>D7MKZ8_ARALL</name>
<feature type="transmembrane region" description="Helical" evidence="1">
    <location>
        <begin position="239"/>
        <end position="267"/>
    </location>
</feature>
<sequence>MELINRVVDLGIQHLDVFKYPCSAYGFMCQNIYKSKTLVSLNLVNIELKNPEFVVSLPCLKIMHLFNVCHGEDGPLVVERLISGCPVLEDLKLIRPFNIWTQKVLKNFKLFLHVRSQTLKSLGLYFAMNRGDTDFSVEIDAPRLKYMSVEQSQTDSIAVKNLSSLFRIDIRIRDHPSRPDDYNIFCDFLTGISSVRHMIIYIWSLERLYRSSKLKPIPKFHNLYHLKAEKSRFNRFERYLGYAIGGIVNCKMYVCCPLWLALFTLVWE</sequence>
<dbReference type="SUPFAM" id="SSF52047">
    <property type="entry name" value="RNI-like"/>
    <property type="match status" value="1"/>
</dbReference>
<dbReference type="EMBL" id="GL348720">
    <property type="protein sequence ID" value="EFH41567.1"/>
    <property type="molecule type" value="Genomic_DNA"/>
</dbReference>
<protein>
    <submittedName>
        <fullName evidence="3">Predicted protein</fullName>
    </submittedName>
</protein>
<proteinExistence type="predicted"/>
<evidence type="ECO:0000313" key="4">
    <source>
        <dbReference type="Proteomes" id="UP000008694"/>
    </source>
</evidence>
<dbReference type="AlphaFoldDB" id="D7MKZ8"/>
<gene>
    <name evidence="3" type="ORF">ARALYDRAFT_683602</name>
</gene>
<organism evidence="4">
    <name type="scientific">Arabidopsis lyrata subsp. lyrata</name>
    <name type="common">Lyre-leaved rock-cress</name>
    <dbReference type="NCBI Taxonomy" id="81972"/>
    <lineage>
        <taxon>Eukaryota</taxon>
        <taxon>Viridiplantae</taxon>
        <taxon>Streptophyta</taxon>
        <taxon>Embryophyta</taxon>
        <taxon>Tracheophyta</taxon>
        <taxon>Spermatophyta</taxon>
        <taxon>Magnoliopsida</taxon>
        <taxon>eudicotyledons</taxon>
        <taxon>Gunneridae</taxon>
        <taxon>Pentapetalae</taxon>
        <taxon>rosids</taxon>
        <taxon>malvids</taxon>
        <taxon>Brassicales</taxon>
        <taxon>Brassicaceae</taxon>
        <taxon>Camelineae</taxon>
        <taxon>Arabidopsis</taxon>
    </lineage>
</organism>
<dbReference type="Proteomes" id="UP000008694">
    <property type="component" value="Unassembled WGS sequence"/>
</dbReference>
<accession>D7MKZ8</accession>
<dbReference type="PANTHER" id="PTHR31900:SF33">
    <property type="entry name" value="PROTEIN WITH RNI-LIKE_FBD-LIKE DOMAIN"/>
    <property type="match status" value="1"/>
</dbReference>
<keyword evidence="4" id="KW-1185">Reference proteome</keyword>
<keyword evidence="1" id="KW-0812">Transmembrane</keyword>
<evidence type="ECO:0000313" key="3">
    <source>
        <dbReference type="EMBL" id="EFH41567.1"/>
    </source>
</evidence>
<keyword evidence="1" id="KW-0472">Membrane</keyword>
<keyword evidence="1" id="KW-1133">Transmembrane helix</keyword>
<dbReference type="InterPro" id="IPR055411">
    <property type="entry name" value="LRR_FXL15/At3g58940/PEG3-like"/>
</dbReference>
<dbReference type="HOGENOM" id="CLU_094732_0_0_1"/>
<dbReference type="Pfam" id="PF24758">
    <property type="entry name" value="LRR_At5g56370"/>
    <property type="match status" value="1"/>
</dbReference>
<reference evidence="4" key="1">
    <citation type="journal article" date="2011" name="Nat. Genet.">
        <title>The Arabidopsis lyrata genome sequence and the basis of rapid genome size change.</title>
        <authorList>
            <person name="Hu T.T."/>
            <person name="Pattyn P."/>
            <person name="Bakker E.G."/>
            <person name="Cao J."/>
            <person name="Cheng J.-F."/>
            <person name="Clark R.M."/>
            <person name="Fahlgren N."/>
            <person name="Fawcett J.A."/>
            <person name="Grimwood J."/>
            <person name="Gundlach H."/>
            <person name="Haberer G."/>
            <person name="Hollister J.D."/>
            <person name="Ossowski S."/>
            <person name="Ottilar R.P."/>
            <person name="Salamov A.A."/>
            <person name="Schneeberger K."/>
            <person name="Spannagl M."/>
            <person name="Wang X."/>
            <person name="Yang L."/>
            <person name="Nasrallah M.E."/>
            <person name="Bergelson J."/>
            <person name="Carrington J.C."/>
            <person name="Gaut B.S."/>
            <person name="Schmutz J."/>
            <person name="Mayer K.F.X."/>
            <person name="Van de Peer Y."/>
            <person name="Grigoriev I.V."/>
            <person name="Nordborg M."/>
            <person name="Weigel D."/>
            <person name="Guo Y.-L."/>
        </authorList>
    </citation>
    <scope>NUCLEOTIDE SEQUENCE [LARGE SCALE GENOMIC DNA]</scope>
    <source>
        <strain evidence="4">cv. MN47</strain>
    </source>
</reference>
<dbReference type="Gramene" id="Al_scaffold_0008_422">
    <property type="protein sequence ID" value="Al_scaffold_0008_422"/>
    <property type="gene ID" value="Al_scaffold_0008_422"/>
</dbReference>
<evidence type="ECO:0000256" key="1">
    <source>
        <dbReference type="SAM" id="Phobius"/>
    </source>
</evidence>
<dbReference type="PANTHER" id="PTHR31900">
    <property type="entry name" value="F-BOX/RNI SUPERFAMILY PROTEIN-RELATED"/>
    <property type="match status" value="1"/>
</dbReference>
<evidence type="ECO:0000259" key="2">
    <source>
        <dbReference type="Pfam" id="PF24758"/>
    </source>
</evidence>